<dbReference type="PRINTS" id="PR00598">
    <property type="entry name" value="HTHMARR"/>
</dbReference>
<feature type="domain" description="HTH marR-type" evidence="1">
    <location>
        <begin position="18"/>
        <end position="157"/>
    </location>
</feature>
<comment type="caution">
    <text evidence="2">The sequence shown here is derived from an EMBL/GenBank/DDBJ whole genome shotgun (WGS) entry which is preliminary data.</text>
</comment>
<dbReference type="InterPro" id="IPR036390">
    <property type="entry name" value="WH_DNA-bd_sf"/>
</dbReference>
<dbReference type="Pfam" id="PF12802">
    <property type="entry name" value="MarR_2"/>
    <property type="match status" value="1"/>
</dbReference>
<gene>
    <name evidence="2" type="ORF">ACFFN0_05475</name>
</gene>
<keyword evidence="3" id="KW-1185">Reference proteome</keyword>
<dbReference type="SMART" id="SM00347">
    <property type="entry name" value="HTH_MARR"/>
    <property type="match status" value="1"/>
</dbReference>
<dbReference type="EMBL" id="JBHMAX010000012">
    <property type="protein sequence ID" value="MFB9731486.1"/>
    <property type="molecule type" value="Genomic_DNA"/>
</dbReference>
<dbReference type="InterPro" id="IPR000835">
    <property type="entry name" value="HTH_MarR-typ"/>
</dbReference>
<dbReference type="Proteomes" id="UP001589613">
    <property type="component" value="Unassembled WGS sequence"/>
</dbReference>
<dbReference type="InterPro" id="IPR039422">
    <property type="entry name" value="MarR/SlyA-like"/>
</dbReference>
<protein>
    <submittedName>
        <fullName evidence="2">MarR family winged helix-turn-helix transcriptional regulator</fullName>
    </submittedName>
</protein>
<dbReference type="PANTHER" id="PTHR33164:SF99">
    <property type="entry name" value="MARR FAMILY REGULATORY PROTEIN"/>
    <property type="match status" value="1"/>
</dbReference>
<dbReference type="PROSITE" id="PS50995">
    <property type="entry name" value="HTH_MARR_2"/>
    <property type="match status" value="1"/>
</dbReference>
<evidence type="ECO:0000313" key="2">
    <source>
        <dbReference type="EMBL" id="MFB9731486.1"/>
    </source>
</evidence>
<reference evidence="2 3" key="1">
    <citation type="submission" date="2024-09" db="EMBL/GenBank/DDBJ databases">
        <authorList>
            <person name="Sun Q."/>
            <person name="Mori K."/>
        </authorList>
    </citation>
    <scope>NUCLEOTIDE SEQUENCE [LARGE SCALE GENOMIC DNA]</scope>
    <source>
        <strain evidence="2 3">JCM 12763</strain>
    </source>
</reference>
<evidence type="ECO:0000313" key="3">
    <source>
        <dbReference type="Proteomes" id="UP001589613"/>
    </source>
</evidence>
<dbReference type="InterPro" id="IPR036388">
    <property type="entry name" value="WH-like_DNA-bd_sf"/>
</dbReference>
<sequence length="166" mass="18759">MTEDDDATREVRWLDDDEQRAWRAILRGTHLVTLAMEEALAPHGVSLGEYELLSMVAEAPDRRRRMAELADLVVQSRSRVSHTASRLERRGWVRRLPTADDRRGVVLSLTDEGYAVVRRLAPVHVASVRAALLDHLDRDHLLAHGEQMRRVVRANRASEDQAGDAA</sequence>
<name>A0ABV5V119_9MICO</name>
<evidence type="ECO:0000259" key="1">
    <source>
        <dbReference type="PROSITE" id="PS50995"/>
    </source>
</evidence>
<dbReference type="RefSeq" id="WP_075957182.1">
    <property type="nucleotide sequence ID" value="NZ_JBHMAX010000012.1"/>
</dbReference>
<organism evidence="2 3">
    <name type="scientific">Ornithinimicrobium kibberense</name>
    <dbReference type="NCBI Taxonomy" id="282060"/>
    <lineage>
        <taxon>Bacteria</taxon>
        <taxon>Bacillati</taxon>
        <taxon>Actinomycetota</taxon>
        <taxon>Actinomycetes</taxon>
        <taxon>Micrococcales</taxon>
        <taxon>Ornithinimicrobiaceae</taxon>
        <taxon>Ornithinimicrobium</taxon>
    </lineage>
</organism>
<proteinExistence type="predicted"/>
<dbReference type="PANTHER" id="PTHR33164">
    <property type="entry name" value="TRANSCRIPTIONAL REGULATOR, MARR FAMILY"/>
    <property type="match status" value="1"/>
</dbReference>
<dbReference type="Gene3D" id="1.10.10.10">
    <property type="entry name" value="Winged helix-like DNA-binding domain superfamily/Winged helix DNA-binding domain"/>
    <property type="match status" value="1"/>
</dbReference>
<accession>A0ABV5V119</accession>
<dbReference type="SUPFAM" id="SSF46785">
    <property type="entry name" value="Winged helix' DNA-binding domain"/>
    <property type="match status" value="1"/>
</dbReference>